<evidence type="ECO:0000256" key="1">
    <source>
        <dbReference type="SAM" id="MobiDB-lite"/>
    </source>
</evidence>
<dbReference type="EMBL" id="KB467998">
    <property type="protein sequence ID" value="PCH39437.1"/>
    <property type="molecule type" value="Genomic_DNA"/>
</dbReference>
<evidence type="ECO:0000313" key="2">
    <source>
        <dbReference type="EMBL" id="PCH39437.1"/>
    </source>
</evidence>
<protein>
    <submittedName>
        <fullName evidence="2">Uncharacterized protein</fullName>
    </submittedName>
</protein>
<organism evidence="2 3">
    <name type="scientific">Wolfiporia cocos (strain MD-104)</name>
    <name type="common">Brown rot fungus</name>
    <dbReference type="NCBI Taxonomy" id="742152"/>
    <lineage>
        <taxon>Eukaryota</taxon>
        <taxon>Fungi</taxon>
        <taxon>Dikarya</taxon>
        <taxon>Basidiomycota</taxon>
        <taxon>Agaricomycotina</taxon>
        <taxon>Agaricomycetes</taxon>
        <taxon>Polyporales</taxon>
        <taxon>Phaeolaceae</taxon>
        <taxon>Wolfiporia</taxon>
    </lineage>
</organism>
<proteinExistence type="predicted"/>
<keyword evidence="3" id="KW-1185">Reference proteome</keyword>
<accession>A0A2H3JTL3</accession>
<feature type="region of interest" description="Disordered" evidence="1">
    <location>
        <begin position="34"/>
        <end position="65"/>
    </location>
</feature>
<name>A0A2H3JTL3_WOLCO</name>
<dbReference type="Proteomes" id="UP000218811">
    <property type="component" value="Unassembled WGS sequence"/>
</dbReference>
<gene>
    <name evidence="2" type="ORF">WOLCODRAFT_159006</name>
</gene>
<dbReference type="AlphaFoldDB" id="A0A2H3JTL3"/>
<evidence type="ECO:0000313" key="3">
    <source>
        <dbReference type="Proteomes" id="UP000218811"/>
    </source>
</evidence>
<reference evidence="2 3" key="1">
    <citation type="journal article" date="2012" name="Science">
        <title>The Paleozoic origin of enzymatic lignin decomposition reconstructed from 31 fungal genomes.</title>
        <authorList>
            <person name="Floudas D."/>
            <person name="Binder M."/>
            <person name="Riley R."/>
            <person name="Barry K."/>
            <person name="Blanchette R.A."/>
            <person name="Henrissat B."/>
            <person name="Martinez A.T."/>
            <person name="Otillar R."/>
            <person name="Spatafora J.W."/>
            <person name="Yadav J.S."/>
            <person name="Aerts A."/>
            <person name="Benoit I."/>
            <person name="Boyd A."/>
            <person name="Carlson A."/>
            <person name="Copeland A."/>
            <person name="Coutinho P.M."/>
            <person name="de Vries R.P."/>
            <person name="Ferreira P."/>
            <person name="Findley K."/>
            <person name="Foster B."/>
            <person name="Gaskell J."/>
            <person name="Glotzer D."/>
            <person name="Gorecki P."/>
            <person name="Heitman J."/>
            <person name="Hesse C."/>
            <person name="Hori C."/>
            <person name="Igarashi K."/>
            <person name="Jurgens J.A."/>
            <person name="Kallen N."/>
            <person name="Kersten P."/>
            <person name="Kohler A."/>
            <person name="Kuees U."/>
            <person name="Kumar T.K.A."/>
            <person name="Kuo A."/>
            <person name="LaButti K."/>
            <person name="Larrondo L.F."/>
            <person name="Lindquist E."/>
            <person name="Ling A."/>
            <person name="Lombard V."/>
            <person name="Lucas S."/>
            <person name="Lundell T."/>
            <person name="Martin R."/>
            <person name="McLaughlin D.J."/>
            <person name="Morgenstern I."/>
            <person name="Morin E."/>
            <person name="Murat C."/>
            <person name="Nagy L.G."/>
            <person name="Nolan M."/>
            <person name="Ohm R.A."/>
            <person name="Patyshakuliyeva A."/>
            <person name="Rokas A."/>
            <person name="Ruiz-Duenas F.J."/>
            <person name="Sabat G."/>
            <person name="Salamov A."/>
            <person name="Samejima M."/>
            <person name="Schmutz J."/>
            <person name="Slot J.C."/>
            <person name="St John F."/>
            <person name="Stenlid J."/>
            <person name="Sun H."/>
            <person name="Sun S."/>
            <person name="Syed K."/>
            <person name="Tsang A."/>
            <person name="Wiebenga A."/>
            <person name="Young D."/>
            <person name="Pisabarro A."/>
            <person name="Eastwood D.C."/>
            <person name="Martin F."/>
            <person name="Cullen D."/>
            <person name="Grigoriev I.V."/>
            <person name="Hibbett D.S."/>
        </authorList>
    </citation>
    <scope>NUCLEOTIDE SEQUENCE [LARGE SCALE GENOMIC DNA]</scope>
    <source>
        <strain evidence="2 3">MD-104</strain>
    </source>
</reference>
<feature type="region of interest" description="Disordered" evidence="1">
    <location>
        <begin position="108"/>
        <end position="142"/>
    </location>
</feature>
<feature type="compositionally biased region" description="Basic and acidic residues" evidence="1">
    <location>
        <begin position="36"/>
        <end position="50"/>
    </location>
</feature>
<sequence>MDHRGDRVLNVGAAGVWASTSTLAEYAGVRPNVQPDWRRRASRSRREDVHNTSQSGGGRPHVRREIGTEEVVRSMRQIFYVTVALAARRLPAREGRVRAQWRGSPTAARTVVGPVRPRGAGAVSGCKSQAAAPARHGGSRAK</sequence>